<proteinExistence type="predicted"/>
<evidence type="ECO:0000313" key="1">
    <source>
        <dbReference type="EMBL" id="CCC94960.1"/>
    </source>
</evidence>
<gene>
    <name evidence="1" type="ORF">TCIL3000_11_3600</name>
</gene>
<dbReference type="Gene3D" id="2.40.50.100">
    <property type="match status" value="1"/>
</dbReference>
<name>G0UZZ1_TRYCI</name>
<dbReference type="AlphaFoldDB" id="G0UZZ1"/>
<reference evidence="1" key="1">
    <citation type="journal article" date="2012" name="Proc. Natl. Acad. Sci. U.S.A.">
        <title>Antigenic diversity is generated by distinct evolutionary mechanisms in African trypanosome species.</title>
        <authorList>
            <person name="Jackson A.P."/>
            <person name="Berry A."/>
            <person name="Aslett M."/>
            <person name="Allison H.C."/>
            <person name="Burton P."/>
            <person name="Vavrova-Anderson J."/>
            <person name="Brown R."/>
            <person name="Browne H."/>
            <person name="Corton N."/>
            <person name="Hauser H."/>
            <person name="Gamble J."/>
            <person name="Gilderthorp R."/>
            <person name="Marcello L."/>
            <person name="McQuillan J."/>
            <person name="Otto T.D."/>
            <person name="Quail M.A."/>
            <person name="Sanders M.J."/>
            <person name="van Tonder A."/>
            <person name="Ginger M.L."/>
            <person name="Field M.C."/>
            <person name="Barry J.D."/>
            <person name="Hertz-Fowler C."/>
            <person name="Berriman M."/>
        </authorList>
    </citation>
    <scope>NUCLEOTIDE SEQUENCE</scope>
    <source>
        <strain evidence="1">IL3000</strain>
    </source>
</reference>
<sequence length="185" mass="21511">MLRFSPGLFASKVTAGNAKNQAGHPRRKAKLFHAVPGSPVAAMEKLKEQRRRFGQDRHSRLPDYRPGVNVRMDSNTFTLYASCKGVMTIRESRINPAYKWLDIEPDVQKVYRSKEMRRALLNRGKASMMVASNVHYRSELDLLVEPNWRERVLHVPRETERFVDPNLFSRGIVDELCPMDRYSYM</sequence>
<dbReference type="EMBL" id="HE575324">
    <property type="protein sequence ID" value="CCC94960.1"/>
    <property type="molecule type" value="Genomic_DNA"/>
</dbReference>
<protein>
    <submittedName>
        <fullName evidence="1">Uncharacterized protein TCIL3000_11_3600</fullName>
    </submittedName>
</protein>
<organism evidence="1">
    <name type="scientific">Trypanosoma congolense (strain IL3000)</name>
    <dbReference type="NCBI Taxonomy" id="1068625"/>
    <lineage>
        <taxon>Eukaryota</taxon>
        <taxon>Discoba</taxon>
        <taxon>Euglenozoa</taxon>
        <taxon>Kinetoplastea</taxon>
        <taxon>Metakinetoplastina</taxon>
        <taxon>Trypanosomatida</taxon>
        <taxon>Trypanosomatidae</taxon>
        <taxon>Trypanosoma</taxon>
        <taxon>Nannomonas</taxon>
    </lineage>
</organism>
<dbReference type="VEuPathDB" id="TriTrypDB:TcIL3000.11.3600"/>
<accession>G0UZZ1</accession>